<dbReference type="AlphaFoldDB" id="A0A2H0Y1Z4"/>
<dbReference type="EMBL" id="PEYM01000052">
    <property type="protein sequence ID" value="PIS30622.1"/>
    <property type="molecule type" value="Genomic_DNA"/>
</dbReference>
<comment type="caution">
    <text evidence="1">The sequence shown here is derived from an EMBL/GenBank/DDBJ whole genome shotgun (WGS) entry which is preliminary data.</text>
</comment>
<organism evidence="1 2">
    <name type="scientific">Candidatus Saganbacteria bacterium CG08_land_8_20_14_0_20_45_16</name>
    <dbReference type="NCBI Taxonomy" id="2014293"/>
    <lineage>
        <taxon>Bacteria</taxon>
        <taxon>Bacillati</taxon>
        <taxon>Saganbacteria</taxon>
    </lineage>
</organism>
<dbReference type="InterPro" id="IPR043519">
    <property type="entry name" value="NT_sf"/>
</dbReference>
<accession>A0A2H0Y1Z4</accession>
<dbReference type="Gene3D" id="3.30.460.40">
    <property type="match status" value="1"/>
</dbReference>
<evidence type="ECO:0000313" key="1">
    <source>
        <dbReference type="EMBL" id="PIS30622.1"/>
    </source>
</evidence>
<gene>
    <name evidence="1" type="ORF">COT42_02675</name>
</gene>
<evidence type="ECO:0008006" key="3">
    <source>
        <dbReference type="Google" id="ProtNLM"/>
    </source>
</evidence>
<sequence>MLYEKIFKKLNEHEIKYLAIGGIATNLYGFSRLTMDLDIMVSPDHENFSKLFIAMTELGFEQVTPVMIEQMSFVDGHVKVAGWQGIIIVFKNSRDEDERIDVFLRNPIDFIKAYQHHEVRKINDTQVHIVAFDDLIKLKELSGRDKDLRDVGYLKMIKEMLENKNEEN</sequence>
<reference evidence="1 2" key="1">
    <citation type="submission" date="2017-09" db="EMBL/GenBank/DDBJ databases">
        <title>Depth-based differentiation of microbial function through sediment-hosted aquifers and enrichment of novel symbionts in the deep terrestrial subsurface.</title>
        <authorList>
            <person name="Probst A.J."/>
            <person name="Ladd B."/>
            <person name="Jarett J.K."/>
            <person name="Geller-Mcgrath D.E."/>
            <person name="Sieber C.M."/>
            <person name="Emerson J.B."/>
            <person name="Anantharaman K."/>
            <person name="Thomas B.C."/>
            <person name="Malmstrom R."/>
            <person name="Stieglmeier M."/>
            <person name="Klingl A."/>
            <person name="Woyke T."/>
            <person name="Ryan C.M."/>
            <person name="Banfield J.F."/>
        </authorList>
    </citation>
    <scope>NUCLEOTIDE SEQUENCE [LARGE SCALE GENOMIC DNA]</scope>
    <source>
        <strain evidence="1">CG08_land_8_20_14_0_20_45_16</strain>
    </source>
</reference>
<dbReference type="Proteomes" id="UP000231343">
    <property type="component" value="Unassembled WGS sequence"/>
</dbReference>
<dbReference type="SUPFAM" id="SSF81301">
    <property type="entry name" value="Nucleotidyltransferase"/>
    <property type="match status" value="1"/>
</dbReference>
<name>A0A2H0Y1Z4_UNCSA</name>
<proteinExistence type="predicted"/>
<protein>
    <recommendedName>
        <fullName evidence="3">Nucleotidyltransferase</fullName>
    </recommendedName>
</protein>
<evidence type="ECO:0000313" key="2">
    <source>
        <dbReference type="Proteomes" id="UP000231343"/>
    </source>
</evidence>